<organism evidence="1">
    <name type="scientific">marine sediment metagenome</name>
    <dbReference type="NCBI Taxonomy" id="412755"/>
    <lineage>
        <taxon>unclassified sequences</taxon>
        <taxon>metagenomes</taxon>
        <taxon>ecological metagenomes</taxon>
    </lineage>
</organism>
<comment type="caution">
    <text evidence="1">The sequence shown here is derived from an EMBL/GenBank/DDBJ whole genome shotgun (WGS) entry which is preliminary data.</text>
</comment>
<dbReference type="AlphaFoldDB" id="A0A0F8Y2X0"/>
<name>A0A0F8Y2X0_9ZZZZ</name>
<dbReference type="EMBL" id="LAZR01059394">
    <property type="protein sequence ID" value="KKK67885.1"/>
    <property type="molecule type" value="Genomic_DNA"/>
</dbReference>
<evidence type="ECO:0000313" key="1">
    <source>
        <dbReference type="EMBL" id="KKK67885.1"/>
    </source>
</evidence>
<reference evidence="1" key="1">
    <citation type="journal article" date="2015" name="Nature">
        <title>Complex archaea that bridge the gap between prokaryotes and eukaryotes.</title>
        <authorList>
            <person name="Spang A."/>
            <person name="Saw J.H."/>
            <person name="Jorgensen S.L."/>
            <person name="Zaremba-Niedzwiedzka K."/>
            <person name="Martijn J."/>
            <person name="Lind A.E."/>
            <person name="van Eijk R."/>
            <person name="Schleper C."/>
            <person name="Guy L."/>
            <person name="Ettema T.J."/>
        </authorList>
    </citation>
    <scope>NUCLEOTIDE SEQUENCE</scope>
</reference>
<gene>
    <name evidence="1" type="ORF">LCGC14_2949610</name>
</gene>
<protein>
    <submittedName>
        <fullName evidence="1">Uncharacterized protein</fullName>
    </submittedName>
</protein>
<sequence>MEHKLMITPAINPKLRHAIENVLEEFDYDVHGGGTYVKGLAWSDITFSGNHPLDLNKPDGCLDSWFDDGRGDVEQVSAKPDNCTCPECPEDCHRSGLMPEAEVHSDKQGRCTCETCQVKAALRRHPRYKESTGMVQPGGIDGL</sequence>
<accession>A0A0F8Y2X0</accession>
<proteinExistence type="predicted"/>